<dbReference type="EMBL" id="AYSF01000056">
    <property type="protein sequence ID" value="ESU71803.1"/>
    <property type="molecule type" value="Genomic_DNA"/>
</dbReference>
<comment type="caution">
    <text evidence="2">The sequence shown here is derived from an EMBL/GenBank/DDBJ whole genome shotgun (WGS) entry which is preliminary data.</text>
</comment>
<proteinExistence type="predicted"/>
<feature type="transmembrane region" description="Helical" evidence="1">
    <location>
        <begin position="47"/>
        <end position="64"/>
    </location>
</feature>
<sequence length="125" mass="14216">MKTEMSMHHHPFFVCLSIAISFFASFLTLFILFVACRVKNDQFLKKAVRSVVLGGGIAAMHYISMKGTLFQLPYGQEIMRAESASLISVNSLAYILAFITMAILIMTNVIAYLERREVLRKKKLY</sequence>
<gene>
    <name evidence="2" type="ORF">T260_11765</name>
</gene>
<feature type="transmembrane region" description="Helical" evidence="1">
    <location>
        <begin position="12"/>
        <end position="35"/>
    </location>
</feature>
<keyword evidence="1" id="KW-1133">Transmembrane helix</keyword>
<dbReference type="Proteomes" id="UP000018339">
    <property type="component" value="Unassembled WGS sequence"/>
</dbReference>
<evidence type="ECO:0008006" key="4">
    <source>
        <dbReference type="Google" id="ProtNLM"/>
    </source>
</evidence>
<protein>
    <recommendedName>
        <fullName evidence="4">MHYT domain-containing protein</fullName>
    </recommendedName>
</protein>
<evidence type="ECO:0000256" key="1">
    <source>
        <dbReference type="SAM" id="Phobius"/>
    </source>
</evidence>
<keyword evidence="3" id="KW-1185">Reference proteome</keyword>
<reference evidence="2 3" key="1">
    <citation type="journal article" date="2014" name="Genome Announc.">
        <title>Draft Genome Sequence of Geobacillus thermopakistaniensis Strain MAS1.</title>
        <authorList>
            <person name="Siddiqui M.A."/>
            <person name="Rashid N."/>
            <person name="Ayyampalayam S."/>
            <person name="Whitman W.B."/>
        </authorList>
    </citation>
    <scope>NUCLEOTIDE SEQUENCE [LARGE SCALE GENOMIC DNA]</scope>
    <source>
        <strain evidence="2 3">MAS1</strain>
    </source>
</reference>
<dbReference type="PANTHER" id="PTHR35152:SF1">
    <property type="entry name" value="DOMAIN SIGNALLING PROTEIN, PUTATIVE (AFU_ORTHOLOGUE AFUA_5G11310)-RELATED"/>
    <property type="match status" value="1"/>
</dbReference>
<keyword evidence="1" id="KW-0812">Transmembrane</keyword>
<name>A0A7U9P5T3_GEOTM</name>
<evidence type="ECO:0000313" key="2">
    <source>
        <dbReference type="EMBL" id="ESU71803.1"/>
    </source>
</evidence>
<organism evidence="2 3">
    <name type="scientific">Geobacillus thermopakistaniensis (strain MAS1)</name>
    <dbReference type="NCBI Taxonomy" id="1408282"/>
    <lineage>
        <taxon>Bacteria</taxon>
        <taxon>Bacillati</taxon>
        <taxon>Bacillota</taxon>
        <taxon>Bacilli</taxon>
        <taxon>Bacillales</taxon>
        <taxon>Anoxybacillaceae</taxon>
        <taxon>Geobacillus</taxon>
    </lineage>
</organism>
<accession>A0A7U9P5T3</accession>
<dbReference type="AlphaFoldDB" id="A0A7U9P5T3"/>
<dbReference type="PANTHER" id="PTHR35152">
    <property type="entry name" value="DOMAIN SIGNALLING PROTEIN, PUTATIVE (AFU_ORTHOLOGUE AFUA_5G11310)-RELATED"/>
    <property type="match status" value="1"/>
</dbReference>
<evidence type="ECO:0000313" key="3">
    <source>
        <dbReference type="Proteomes" id="UP000018339"/>
    </source>
</evidence>
<keyword evidence="1" id="KW-0472">Membrane</keyword>
<feature type="transmembrane region" description="Helical" evidence="1">
    <location>
        <begin position="92"/>
        <end position="113"/>
    </location>
</feature>